<dbReference type="InterPro" id="IPR013223">
    <property type="entry name" value="RNase_B_OB_dom"/>
</dbReference>
<evidence type="ECO:0000313" key="11">
    <source>
        <dbReference type="EMBL" id="MBM6923357.1"/>
    </source>
</evidence>
<evidence type="ECO:0000256" key="8">
    <source>
        <dbReference type="HAMAP-Rule" id="MF_01895"/>
    </source>
</evidence>
<dbReference type="InterPro" id="IPR050180">
    <property type="entry name" value="RNR_Ribonuclease"/>
</dbReference>
<dbReference type="Proteomes" id="UP000724149">
    <property type="component" value="Unassembled WGS sequence"/>
</dbReference>
<comment type="caution">
    <text evidence="11">The sequence shown here is derived from an EMBL/GenBank/DDBJ whole genome shotgun (WGS) entry which is preliminary data.</text>
</comment>
<comment type="similarity">
    <text evidence="8">Belongs to the RNR ribonuclease family. RNase R subfamily.</text>
</comment>
<dbReference type="InterPro" id="IPR011805">
    <property type="entry name" value="RNase_R"/>
</dbReference>
<dbReference type="PROSITE" id="PS01175">
    <property type="entry name" value="RIBONUCLEASE_II"/>
    <property type="match status" value="1"/>
</dbReference>
<reference evidence="11 12" key="1">
    <citation type="journal article" date="2021" name="Sci. Rep.">
        <title>The distribution of antibiotic resistance genes in chicken gut microbiota commensals.</title>
        <authorList>
            <person name="Juricova H."/>
            <person name="Matiasovicova J."/>
            <person name="Kubasova T."/>
            <person name="Cejkova D."/>
            <person name="Rychlik I."/>
        </authorList>
    </citation>
    <scope>NUCLEOTIDE SEQUENCE [LARGE SCALE GENOMIC DNA]</scope>
    <source>
        <strain evidence="11 12">An564</strain>
    </source>
</reference>
<dbReference type="HAMAP" id="MF_01895">
    <property type="entry name" value="RNase_R"/>
    <property type="match status" value="1"/>
</dbReference>
<dbReference type="Pfam" id="PF00773">
    <property type="entry name" value="RNB"/>
    <property type="match status" value="1"/>
</dbReference>
<dbReference type="NCBIfam" id="TIGR00358">
    <property type="entry name" value="3_prime_RNase"/>
    <property type="match status" value="1"/>
</dbReference>
<dbReference type="SMART" id="SM00316">
    <property type="entry name" value="S1"/>
    <property type="match status" value="1"/>
</dbReference>
<sequence>MTNNKSNTNLKPKIKSAFRQAGGYVTRKDIGKAIRLRREDRPEFDRIIAAMIARGELREKEDKLMLAEKPDTLVKAVVVKVNPTFGFAKPDEAEEDVFIAGRRMMGAMPGDTVLLRLRKDRNGRTEGEVTKIVEEAPFIFTGVVQRNGGFLDVMPDKGARFPIGVYKDDGLKPKEGHKVRCELIRGGSSHFDHKAMILEDFGDAELAKNCTAAIIAASGAPTEFSAEALAEAAAIDKAGIHEKEKAQRLDLRDRIIFTIDSADTKDIDDAISLTRTENGYELGVHIADVSYYVTDGTPIDQDAYSRGTSVYYASSVIPMLPKELSNGICSLNEGEDRLAFSAIMQLDHEGHMTSYRFEKTLIRSVVKGVYVEINSIFDGTASAEILRKYERVIPTLQDMKELFGKLIRNRDERGGLDLESTESKIILDQNGLAIDIQPRHSGLSENMIEEFMLLANTAAASFGLEHELPFLFRVHDNPPSEKIEVFEQSMAEIGFDISELKKGVTPLALYHILHKARGTKYELIVNNSILRSMAKAQYSANNIGHFGLVIDKYSHFTSPIRRYPDLLIHRIMSAYLTGMKRENIEKRYRTFVSEAAEKTSMQEVRAMGIERDCEDCYKAEYMKQFLGEELDGMISSIAPHGVYVELPNTVEGLIRMEDMPEGEYDTQSKVILQNATTGRTYIVGDPIRVQVVACDVSAGNVDFIPAGTTRKPRPEKGQKPGNRSGRGPRR</sequence>
<dbReference type="SUPFAM" id="SSF50249">
    <property type="entry name" value="Nucleic acid-binding proteins"/>
    <property type="match status" value="3"/>
</dbReference>
<dbReference type="NCBIfam" id="TIGR02063">
    <property type="entry name" value="RNase_R"/>
    <property type="match status" value="1"/>
</dbReference>
<evidence type="ECO:0000256" key="2">
    <source>
        <dbReference type="ARBA" id="ARBA00004496"/>
    </source>
</evidence>
<dbReference type="InterPro" id="IPR022966">
    <property type="entry name" value="RNase_II/R_CS"/>
</dbReference>
<dbReference type="Pfam" id="PF00575">
    <property type="entry name" value="S1"/>
    <property type="match status" value="1"/>
</dbReference>
<dbReference type="Gene3D" id="2.40.50.140">
    <property type="entry name" value="Nucleic acid-binding proteins"/>
    <property type="match status" value="2"/>
</dbReference>
<dbReference type="SMART" id="SM00955">
    <property type="entry name" value="RNB"/>
    <property type="match status" value="1"/>
</dbReference>
<name>A0ABS2GLT9_9FIRM</name>
<dbReference type="InterPro" id="IPR004476">
    <property type="entry name" value="RNase_II/RNase_R"/>
</dbReference>
<dbReference type="PROSITE" id="PS50126">
    <property type="entry name" value="S1"/>
    <property type="match status" value="1"/>
</dbReference>
<dbReference type="EC" id="3.1.13.1" evidence="8"/>
<feature type="domain" description="S1 motif" evidence="10">
    <location>
        <begin position="627"/>
        <end position="706"/>
    </location>
</feature>
<dbReference type="InterPro" id="IPR003029">
    <property type="entry name" value="S1_domain"/>
</dbReference>
<dbReference type="InterPro" id="IPR001900">
    <property type="entry name" value="RNase_II/R"/>
</dbReference>
<evidence type="ECO:0000256" key="7">
    <source>
        <dbReference type="ARBA" id="ARBA00022884"/>
    </source>
</evidence>
<proteinExistence type="inferred from homology"/>
<evidence type="ECO:0000256" key="4">
    <source>
        <dbReference type="ARBA" id="ARBA00022722"/>
    </source>
</evidence>
<dbReference type="PANTHER" id="PTHR23355">
    <property type="entry name" value="RIBONUCLEASE"/>
    <property type="match status" value="1"/>
</dbReference>
<evidence type="ECO:0000256" key="3">
    <source>
        <dbReference type="ARBA" id="ARBA00022490"/>
    </source>
</evidence>
<keyword evidence="12" id="KW-1185">Reference proteome</keyword>
<dbReference type="Pfam" id="PF08206">
    <property type="entry name" value="OB_RNB"/>
    <property type="match status" value="1"/>
</dbReference>
<accession>A0ABS2GLT9</accession>
<gene>
    <name evidence="8 11" type="primary">rnr</name>
    <name evidence="11" type="ORF">H9X81_06600</name>
</gene>
<dbReference type="PANTHER" id="PTHR23355:SF9">
    <property type="entry name" value="DIS3-LIKE EXONUCLEASE 2"/>
    <property type="match status" value="1"/>
</dbReference>
<evidence type="ECO:0000256" key="9">
    <source>
        <dbReference type="SAM" id="MobiDB-lite"/>
    </source>
</evidence>
<evidence type="ECO:0000259" key="10">
    <source>
        <dbReference type="PROSITE" id="PS50126"/>
    </source>
</evidence>
<keyword evidence="6 8" id="KW-0269">Exonuclease</keyword>
<dbReference type="RefSeq" id="WP_191392745.1">
    <property type="nucleotide sequence ID" value="NZ_JACSNR010000005.1"/>
</dbReference>
<keyword evidence="3 8" id="KW-0963">Cytoplasm</keyword>
<evidence type="ECO:0000256" key="6">
    <source>
        <dbReference type="ARBA" id="ARBA00022839"/>
    </source>
</evidence>
<keyword evidence="7 8" id="KW-0694">RNA-binding</keyword>
<evidence type="ECO:0000313" key="12">
    <source>
        <dbReference type="Proteomes" id="UP000724149"/>
    </source>
</evidence>
<dbReference type="InterPro" id="IPR012340">
    <property type="entry name" value="NA-bd_OB-fold"/>
</dbReference>
<keyword evidence="4 8" id="KW-0540">Nuclease</keyword>
<feature type="region of interest" description="Disordered" evidence="9">
    <location>
        <begin position="703"/>
        <end position="730"/>
    </location>
</feature>
<organism evidence="11 12">
    <name type="scientific">Hydrogenoanaerobacterium saccharovorans</name>
    <dbReference type="NCBI Taxonomy" id="474960"/>
    <lineage>
        <taxon>Bacteria</taxon>
        <taxon>Bacillati</taxon>
        <taxon>Bacillota</taxon>
        <taxon>Clostridia</taxon>
        <taxon>Eubacteriales</taxon>
        <taxon>Oscillospiraceae</taxon>
        <taxon>Hydrogenoanaerobacterium</taxon>
    </lineage>
</organism>
<evidence type="ECO:0000256" key="5">
    <source>
        <dbReference type="ARBA" id="ARBA00022801"/>
    </source>
</evidence>
<comment type="function">
    <text evidence="8">3'-5' exoribonuclease that releases 5'-nucleoside monophosphates and is involved in maturation of structured RNAs.</text>
</comment>
<evidence type="ECO:0000256" key="1">
    <source>
        <dbReference type="ARBA" id="ARBA00001849"/>
    </source>
</evidence>
<dbReference type="CDD" id="cd00164">
    <property type="entry name" value="S1_like"/>
    <property type="match status" value="1"/>
</dbReference>
<comment type="catalytic activity">
    <reaction evidence="1 8">
        <text>Exonucleolytic cleavage in the 3'- to 5'-direction to yield nucleoside 5'-phosphates.</text>
        <dbReference type="EC" id="3.1.13.1"/>
    </reaction>
</comment>
<dbReference type="EMBL" id="JACSNR010000005">
    <property type="protein sequence ID" value="MBM6923357.1"/>
    <property type="molecule type" value="Genomic_DNA"/>
</dbReference>
<comment type="subcellular location">
    <subcellularLocation>
        <location evidence="2 8">Cytoplasm</location>
    </subcellularLocation>
</comment>
<protein>
    <recommendedName>
        <fullName evidence="8">Ribonuclease R</fullName>
        <shortName evidence="8">RNase R</shortName>
        <ecNumber evidence="8">3.1.13.1</ecNumber>
    </recommendedName>
</protein>
<keyword evidence="5 8" id="KW-0378">Hydrolase</keyword>